<proteinExistence type="predicted"/>
<dbReference type="SUPFAM" id="SSF53098">
    <property type="entry name" value="Ribonuclease H-like"/>
    <property type="match status" value="1"/>
</dbReference>
<accession>A0A7S4EK77</accession>
<keyword evidence="2" id="KW-0812">Transmembrane</keyword>
<keyword evidence="2" id="KW-1133">Transmembrane helix</keyword>
<dbReference type="GO" id="GO:0003676">
    <property type="term" value="F:nucleic acid binding"/>
    <property type="evidence" value="ECO:0007669"/>
    <property type="project" value="InterPro"/>
</dbReference>
<feature type="compositionally biased region" description="Low complexity" evidence="1">
    <location>
        <begin position="738"/>
        <end position="747"/>
    </location>
</feature>
<name>A0A7S4EK77_9STRA</name>
<dbReference type="PANTHER" id="PTHR47765">
    <property type="entry name" value="3'-5' EXONUCLEASE DOMAIN-CONTAINING PROTEIN"/>
    <property type="match status" value="1"/>
</dbReference>
<dbReference type="InterPro" id="IPR052408">
    <property type="entry name" value="Exonuclease_MUT-7-like"/>
</dbReference>
<dbReference type="PANTHER" id="PTHR47765:SF2">
    <property type="entry name" value="EXONUCLEASE MUT-7 HOMOLOG"/>
    <property type="match status" value="1"/>
</dbReference>
<evidence type="ECO:0000256" key="1">
    <source>
        <dbReference type="SAM" id="MobiDB-lite"/>
    </source>
</evidence>
<feature type="domain" description="3'-5' exonuclease" evidence="3">
    <location>
        <begin position="515"/>
        <end position="693"/>
    </location>
</feature>
<dbReference type="GO" id="GO:0008408">
    <property type="term" value="F:3'-5' exonuclease activity"/>
    <property type="evidence" value="ECO:0007669"/>
    <property type="project" value="InterPro"/>
</dbReference>
<dbReference type="GO" id="GO:0006139">
    <property type="term" value="P:nucleobase-containing compound metabolic process"/>
    <property type="evidence" value="ECO:0007669"/>
    <property type="project" value="InterPro"/>
</dbReference>
<keyword evidence="2" id="KW-0472">Membrane</keyword>
<dbReference type="AlphaFoldDB" id="A0A7S4EK77"/>
<dbReference type="Pfam" id="PF01612">
    <property type="entry name" value="DNA_pol_A_exo1"/>
    <property type="match status" value="1"/>
</dbReference>
<sequence>MMRIKYVFIFIVLRMTTCFFVPIPFQRYDSRHAHGVLPTVLWMDRMDGSDNSILPSLDHFVSVVETLNKKHRVVSDSDEAFQIISRASSDLPPSEKVETKVFYDPSSMEISIATAEENCKMEISKIRRLCSNDNMILVPTDMVQRFCGFPFDTIPPLGHCLAPNISKCKIIFDERLVKNCRDNKLLMIGGAGHPYWKSLLTAGFIARLQETGQVRIAGVITCNDDNDDDQVDFHQGEDSDGKVWEVSSTPMTNRDWDKNLPTTEIKTPSNSLDRFYPKPYFPIDGPSINVARLVVRQKEISNPLTPIFLTVMGRIGIIKTRTKRSLRCEFLPPLQGKSKNDEMNNRDDVSHPWRSATCNRSMEVDLIFAKVFLQSYGTKQGEALIEQIQEGALVQIEAKTNPGQRESMEKWVDTNCLELTLIDCQLLSYAGSIVSNGDCSDGGVGSKGGKKTKKVGSSSNLPVLALGDVYEDTDKASIEFVNDADSVSEFSGDVAKLLSALGKDTSDNNRSSLSPFVGIDCEWQPREFMENKKQPQPVLLLQIGLHALERVYILDLQALLRPLKTSDTPMNQVEQEVSDCLFKVLKSKCFVKVGYQLSSDLRRVFASYPHLPCFQEVHSALEISSFIKRVLHISKQKKSRYITMSLASMASHYLGMTLDKEHQMTDWAVRDLTPAQLEYAALDAAVPPKLLDKVLESIGAHVSMECLSQNEVGDGVGENNSKDTNNGQPQPQQPRPQPQQLQPQPQQHLFGGGPVVRRQKGDDALVKEIVSMRFLHLAEHTDERIVSELRAKQIVGPSWIASSVWTAVENPPPPPFVSPSSFDNR</sequence>
<protein>
    <recommendedName>
        <fullName evidence="3">3'-5' exonuclease domain-containing protein</fullName>
    </recommendedName>
</protein>
<feature type="transmembrane region" description="Helical" evidence="2">
    <location>
        <begin position="7"/>
        <end position="25"/>
    </location>
</feature>
<dbReference type="InterPro" id="IPR036397">
    <property type="entry name" value="RNaseH_sf"/>
</dbReference>
<dbReference type="EMBL" id="HBIX01016917">
    <property type="protein sequence ID" value="CAE0719469.1"/>
    <property type="molecule type" value="Transcribed_RNA"/>
</dbReference>
<dbReference type="InterPro" id="IPR012337">
    <property type="entry name" value="RNaseH-like_sf"/>
</dbReference>
<dbReference type="InterPro" id="IPR002562">
    <property type="entry name" value="3'-5'_exonuclease_dom"/>
</dbReference>
<reference evidence="4" key="1">
    <citation type="submission" date="2021-01" db="EMBL/GenBank/DDBJ databases">
        <authorList>
            <person name="Corre E."/>
            <person name="Pelletier E."/>
            <person name="Niang G."/>
            <person name="Scheremetjew M."/>
            <person name="Finn R."/>
            <person name="Kale V."/>
            <person name="Holt S."/>
            <person name="Cochrane G."/>
            <person name="Meng A."/>
            <person name="Brown T."/>
            <person name="Cohen L."/>
        </authorList>
    </citation>
    <scope>NUCLEOTIDE SEQUENCE</scope>
    <source>
        <strain evidence="4">10249 10 AB</strain>
    </source>
</reference>
<feature type="compositionally biased region" description="Polar residues" evidence="1">
    <location>
        <begin position="718"/>
        <end position="727"/>
    </location>
</feature>
<gene>
    <name evidence="4" type="ORF">PAUS00366_LOCUS12223</name>
</gene>
<feature type="region of interest" description="Disordered" evidence="1">
    <location>
        <begin position="709"/>
        <end position="757"/>
    </location>
</feature>
<evidence type="ECO:0000256" key="2">
    <source>
        <dbReference type="SAM" id="Phobius"/>
    </source>
</evidence>
<evidence type="ECO:0000259" key="3">
    <source>
        <dbReference type="Pfam" id="PF01612"/>
    </source>
</evidence>
<organism evidence="4">
    <name type="scientific">Pseudo-nitzschia australis</name>
    <dbReference type="NCBI Taxonomy" id="44445"/>
    <lineage>
        <taxon>Eukaryota</taxon>
        <taxon>Sar</taxon>
        <taxon>Stramenopiles</taxon>
        <taxon>Ochrophyta</taxon>
        <taxon>Bacillariophyta</taxon>
        <taxon>Bacillariophyceae</taxon>
        <taxon>Bacillariophycidae</taxon>
        <taxon>Bacillariales</taxon>
        <taxon>Bacillariaceae</taxon>
        <taxon>Pseudo-nitzschia</taxon>
    </lineage>
</organism>
<dbReference type="Gene3D" id="3.30.420.10">
    <property type="entry name" value="Ribonuclease H-like superfamily/Ribonuclease H"/>
    <property type="match status" value="1"/>
</dbReference>
<evidence type="ECO:0000313" key="4">
    <source>
        <dbReference type="EMBL" id="CAE0719469.1"/>
    </source>
</evidence>